<dbReference type="InterPro" id="IPR032821">
    <property type="entry name" value="PKS_assoc"/>
</dbReference>
<dbReference type="InterPro" id="IPR016036">
    <property type="entry name" value="Malonyl_transacylase_ACP-bd"/>
</dbReference>
<dbReference type="SMART" id="SM00825">
    <property type="entry name" value="PKS_KS"/>
    <property type="match status" value="1"/>
</dbReference>
<keyword evidence="6" id="KW-1185">Reference proteome</keyword>
<dbReference type="InterPro" id="IPR014030">
    <property type="entry name" value="Ketoacyl_synth_N"/>
</dbReference>
<name>A0ABW8M9G4_9ACTN</name>
<dbReference type="Pfam" id="PF00698">
    <property type="entry name" value="Acyl_transf_1"/>
    <property type="match status" value="1"/>
</dbReference>
<evidence type="ECO:0000256" key="3">
    <source>
        <dbReference type="ARBA" id="ARBA00023315"/>
    </source>
</evidence>
<dbReference type="Pfam" id="PF02801">
    <property type="entry name" value="Ketoacyl-synt_C"/>
    <property type="match status" value="1"/>
</dbReference>
<dbReference type="InterPro" id="IPR016039">
    <property type="entry name" value="Thiolase-like"/>
</dbReference>
<reference evidence="5 6" key="1">
    <citation type="submission" date="2024-11" db="EMBL/GenBank/DDBJ databases">
        <title>The Natural Products Discovery Center: Release of the First 8490 Sequenced Strains for Exploring Actinobacteria Biosynthetic Diversity.</title>
        <authorList>
            <person name="Kalkreuter E."/>
            <person name="Kautsar S.A."/>
            <person name="Yang D."/>
            <person name="Bader C.D."/>
            <person name="Teijaro C.N."/>
            <person name="Fluegel L."/>
            <person name="Davis C.M."/>
            <person name="Simpson J.R."/>
            <person name="Lauterbach L."/>
            <person name="Steele A.D."/>
            <person name="Gui C."/>
            <person name="Meng S."/>
            <person name="Li G."/>
            <person name="Viehrig K."/>
            <person name="Ye F."/>
            <person name="Su P."/>
            <person name="Kiefer A.F."/>
            <person name="Nichols A."/>
            <person name="Cepeda A.J."/>
            <person name="Yan W."/>
            <person name="Fan B."/>
            <person name="Jiang Y."/>
            <person name="Adhikari A."/>
            <person name="Zheng C.-J."/>
            <person name="Schuster L."/>
            <person name="Cowan T.M."/>
            <person name="Smanski M.J."/>
            <person name="Chevrette M.G."/>
            <person name="De Carvalho L.P.S."/>
            <person name="Shen B."/>
        </authorList>
    </citation>
    <scope>NUCLEOTIDE SEQUENCE [LARGE SCALE GENOMIC DNA]</scope>
    <source>
        <strain evidence="5 6">NPDC020863</strain>
    </source>
</reference>
<evidence type="ECO:0000313" key="5">
    <source>
        <dbReference type="EMBL" id="MFK4273625.1"/>
    </source>
</evidence>
<dbReference type="PANTHER" id="PTHR43775">
    <property type="entry name" value="FATTY ACID SYNTHASE"/>
    <property type="match status" value="1"/>
</dbReference>
<dbReference type="InterPro" id="IPR050091">
    <property type="entry name" value="PKS_NRPS_Biosynth_Enz"/>
</dbReference>
<keyword evidence="3" id="KW-0012">Acyltransferase</keyword>
<dbReference type="Gene3D" id="3.30.70.3290">
    <property type="match status" value="1"/>
</dbReference>
<protein>
    <submittedName>
        <fullName evidence="5">Type I polyketide synthase</fullName>
    </submittedName>
</protein>
<dbReference type="InterPro" id="IPR001227">
    <property type="entry name" value="Ac_transferase_dom_sf"/>
</dbReference>
<evidence type="ECO:0000259" key="4">
    <source>
        <dbReference type="PROSITE" id="PS52004"/>
    </source>
</evidence>
<dbReference type="SUPFAM" id="SSF55048">
    <property type="entry name" value="Probable ACP-binding domain of malonyl-CoA ACP transacylase"/>
    <property type="match status" value="1"/>
</dbReference>
<dbReference type="InterPro" id="IPR016035">
    <property type="entry name" value="Acyl_Trfase/lysoPLipase"/>
</dbReference>
<gene>
    <name evidence="5" type="ORF">ACI2L5_53635</name>
</gene>
<keyword evidence="2" id="KW-0511">Multifunctional enzyme</keyword>
<dbReference type="Pfam" id="PF00109">
    <property type="entry name" value="ketoacyl-synt"/>
    <property type="match status" value="1"/>
</dbReference>
<feature type="non-terminal residue" evidence="5">
    <location>
        <position position="1"/>
    </location>
</feature>
<dbReference type="SUPFAM" id="SSF53901">
    <property type="entry name" value="Thiolase-like"/>
    <property type="match status" value="1"/>
</dbReference>
<keyword evidence="1" id="KW-0808">Transferase</keyword>
<dbReference type="Proteomes" id="UP001620295">
    <property type="component" value="Unassembled WGS sequence"/>
</dbReference>
<feature type="domain" description="Ketosynthase family 3 (KS3)" evidence="4">
    <location>
        <begin position="1"/>
        <end position="215"/>
    </location>
</feature>
<dbReference type="RefSeq" id="WP_404749447.1">
    <property type="nucleotide sequence ID" value="NZ_JBJDQH010000248.1"/>
</dbReference>
<dbReference type="Gene3D" id="3.40.366.10">
    <property type="entry name" value="Malonyl-Coenzyme A Acyl Carrier Protein, domain 2"/>
    <property type="match status" value="1"/>
</dbReference>
<dbReference type="SMART" id="SM00827">
    <property type="entry name" value="PKS_AT"/>
    <property type="match status" value="1"/>
</dbReference>
<dbReference type="EMBL" id="JBJDQH010000248">
    <property type="protein sequence ID" value="MFK4273625.1"/>
    <property type="molecule type" value="Genomic_DNA"/>
</dbReference>
<dbReference type="Gene3D" id="3.40.47.10">
    <property type="match status" value="1"/>
</dbReference>
<dbReference type="PROSITE" id="PS52004">
    <property type="entry name" value="KS3_2"/>
    <property type="match status" value="1"/>
</dbReference>
<dbReference type="PANTHER" id="PTHR43775:SF51">
    <property type="entry name" value="INACTIVE PHENOLPHTHIOCEROL SYNTHESIS POLYKETIDE SYNTHASE TYPE I PKS1-RELATED"/>
    <property type="match status" value="1"/>
</dbReference>
<dbReference type="Pfam" id="PF16197">
    <property type="entry name" value="KAsynt_C_assoc"/>
    <property type="match status" value="1"/>
</dbReference>
<dbReference type="InterPro" id="IPR014043">
    <property type="entry name" value="Acyl_transferase_dom"/>
</dbReference>
<evidence type="ECO:0000313" key="6">
    <source>
        <dbReference type="Proteomes" id="UP001620295"/>
    </source>
</evidence>
<dbReference type="InterPro" id="IPR020841">
    <property type="entry name" value="PKS_Beta-ketoAc_synthase_dom"/>
</dbReference>
<evidence type="ECO:0000256" key="2">
    <source>
        <dbReference type="ARBA" id="ARBA00023268"/>
    </source>
</evidence>
<evidence type="ECO:0000256" key="1">
    <source>
        <dbReference type="ARBA" id="ARBA00022679"/>
    </source>
</evidence>
<sequence>FARQGGLARDGRCKAFADGADGTGWGEGVGVLVLSRLSEARRCGYTVLAVVSGSAVNSDGASNGLTAPNGPSQQRVIRQALASAGLSPGDVDVVEAHGTGTALGDPIEAQALLATYGQERGAGRPLYVGSVKSNIGHVQAAAGVAGVIKSVLALRYGVLPRTLHVDVPSREVDWSAGAVELLTEAVEWPAGGRPRRVGVSAFGISGTNAHVILEEAPEGVEESAAGEVAGVVPWVVSARSEEGLRAQAARLVEHVVGGSGLGPVDVGWSLARSRAVLEHRAVVLGGDGEELVAGLRALCDGVLGPGVVRGVAGDGGTALLFTGQGAQRVGMGRELYEAFPVFAAAFDAVCAGFEGMLPGSLRGVVFGDGGGVVDRTEWAQPALFALEVALFELVVSWGVRADVLVGHSVGELVAAHVAGVWSLADACRVVAARGRLMQALPVGGAMVAVRVGEGELPVLPEGVSVAAVNGPRSLVLSGDEGPVLELAARLAGEGRDTRRLRVSHA</sequence>
<feature type="non-terminal residue" evidence="5">
    <location>
        <position position="505"/>
    </location>
</feature>
<dbReference type="CDD" id="cd00833">
    <property type="entry name" value="PKS"/>
    <property type="match status" value="1"/>
</dbReference>
<comment type="caution">
    <text evidence="5">The sequence shown here is derived from an EMBL/GenBank/DDBJ whole genome shotgun (WGS) entry which is preliminary data.</text>
</comment>
<dbReference type="SUPFAM" id="SSF52151">
    <property type="entry name" value="FabD/lysophospholipase-like"/>
    <property type="match status" value="1"/>
</dbReference>
<organism evidence="5 6">
    <name type="scientific">Streptomyces milbemycinicus</name>
    <dbReference type="NCBI Taxonomy" id="476552"/>
    <lineage>
        <taxon>Bacteria</taxon>
        <taxon>Bacillati</taxon>
        <taxon>Actinomycetota</taxon>
        <taxon>Actinomycetes</taxon>
        <taxon>Kitasatosporales</taxon>
        <taxon>Streptomycetaceae</taxon>
        <taxon>Streptomyces</taxon>
    </lineage>
</organism>
<proteinExistence type="predicted"/>
<accession>A0ABW8M9G4</accession>
<dbReference type="InterPro" id="IPR014031">
    <property type="entry name" value="Ketoacyl_synth_C"/>
</dbReference>